<organism evidence="2 3">
    <name type="scientific">Streptomyces gardneri</name>
    <dbReference type="NCBI Taxonomy" id="66892"/>
    <lineage>
        <taxon>Bacteria</taxon>
        <taxon>Bacillati</taxon>
        <taxon>Actinomycetota</taxon>
        <taxon>Actinomycetes</taxon>
        <taxon>Kitasatosporales</taxon>
        <taxon>Streptomycetaceae</taxon>
        <taxon>Streptomyces</taxon>
    </lineage>
</organism>
<feature type="chain" id="PRO_5038709410" description="Lipoprotein" evidence="1">
    <location>
        <begin position="23"/>
        <end position="371"/>
    </location>
</feature>
<reference evidence="2 3" key="1">
    <citation type="submission" date="2019-06" db="EMBL/GenBank/DDBJ databases">
        <title>Whole genome shotgun sequence of Streptomyces gardneri NBRC 12865.</title>
        <authorList>
            <person name="Hosoyama A."/>
            <person name="Uohara A."/>
            <person name="Ohji S."/>
            <person name="Ichikawa N."/>
        </authorList>
    </citation>
    <scope>NUCLEOTIDE SEQUENCE [LARGE SCALE GENOMIC DNA]</scope>
    <source>
        <strain evidence="2 3">NBRC 12865</strain>
    </source>
</reference>
<accession>A0A4Y3RSN8</accession>
<sequence length="371" mass="38691">MTAATPCLRAALPWLTSAVLGALVLTGCNSDEPQAAPPRGIVLNLGGSIGVLDEINSPVKIAAKRPAEAKPDEDIYTLNEQSQLSSGEIVGIDDGTLVSLDPARPERATVLGPAVTWFPSQQEHKAWAVTEQPATTACAGETLPESVTARYAVRQHDLSGRPGPAGYTLPCGIRPLADSTQGVIGLLTTADDPSTGNAKKARTDVVLLDAKTHLLTRTLAKNASVVSTGPSRVIWRQEDCEQNGCVTAYDTTANKNTSLPDCTAGTPAGRGVISADGRWYATALNTTTAVNHLAVLDLAEGGCKDLGQQANLTGTDLDGPLKAAWSQNNLLTLDTTNGALSSFDATSGQKTDRKSNLSITGTAQIWGTRLN</sequence>
<name>A0A4Y3RSN8_9ACTN</name>
<dbReference type="OrthoDB" id="4056786at2"/>
<evidence type="ECO:0000313" key="3">
    <source>
        <dbReference type="Proteomes" id="UP000315226"/>
    </source>
</evidence>
<dbReference type="RefSeq" id="WP_141298186.1">
    <property type="nucleotide sequence ID" value="NZ_BJMN01000029.1"/>
</dbReference>
<gene>
    <name evidence="2" type="ORF">SGA01_45050</name>
</gene>
<proteinExistence type="predicted"/>
<dbReference type="SUPFAM" id="SSF82171">
    <property type="entry name" value="DPP6 N-terminal domain-like"/>
    <property type="match status" value="1"/>
</dbReference>
<dbReference type="AlphaFoldDB" id="A0A4Y3RSN8"/>
<dbReference type="Proteomes" id="UP000315226">
    <property type="component" value="Unassembled WGS sequence"/>
</dbReference>
<evidence type="ECO:0000313" key="2">
    <source>
        <dbReference type="EMBL" id="GEB58900.1"/>
    </source>
</evidence>
<keyword evidence="1" id="KW-0732">Signal</keyword>
<keyword evidence="3" id="KW-1185">Reference proteome</keyword>
<evidence type="ECO:0000256" key="1">
    <source>
        <dbReference type="SAM" id="SignalP"/>
    </source>
</evidence>
<comment type="caution">
    <text evidence="2">The sequence shown here is derived from an EMBL/GenBank/DDBJ whole genome shotgun (WGS) entry which is preliminary data.</text>
</comment>
<dbReference type="EMBL" id="BJMN01000029">
    <property type="protein sequence ID" value="GEB58900.1"/>
    <property type="molecule type" value="Genomic_DNA"/>
</dbReference>
<evidence type="ECO:0008006" key="4">
    <source>
        <dbReference type="Google" id="ProtNLM"/>
    </source>
</evidence>
<feature type="signal peptide" evidence="1">
    <location>
        <begin position="1"/>
        <end position="22"/>
    </location>
</feature>
<protein>
    <recommendedName>
        <fullName evidence="4">Lipoprotein</fullName>
    </recommendedName>
</protein>